<dbReference type="InterPro" id="IPR012675">
    <property type="entry name" value="Beta-grasp_dom_sf"/>
</dbReference>
<protein>
    <submittedName>
        <fullName evidence="7">Phenol hydroxylase</fullName>
    </submittedName>
</protein>
<reference evidence="7 8" key="1">
    <citation type="submission" date="2018-01" db="EMBL/GenBank/DDBJ databases">
        <title>Halomonas endophytica sp. nov., isolated from storage liquid in the stems of Populus euphratica.</title>
        <authorList>
            <person name="Chen C."/>
        </authorList>
    </citation>
    <scope>NUCLEOTIDE SEQUENCE [LARGE SCALE GENOMIC DNA]</scope>
    <source>
        <strain evidence="7 8">DSM 26881</strain>
    </source>
</reference>
<dbReference type="GO" id="GO:0016491">
    <property type="term" value="F:oxidoreductase activity"/>
    <property type="evidence" value="ECO:0007669"/>
    <property type="project" value="InterPro"/>
</dbReference>
<dbReference type="SUPFAM" id="SSF54292">
    <property type="entry name" value="2Fe-2S ferredoxin-like"/>
    <property type="match status" value="1"/>
</dbReference>
<dbReference type="CDD" id="cd00207">
    <property type="entry name" value="fer2"/>
    <property type="match status" value="1"/>
</dbReference>
<evidence type="ECO:0000256" key="3">
    <source>
        <dbReference type="ARBA" id="ARBA00022827"/>
    </source>
</evidence>
<keyword evidence="8" id="KW-1185">Reference proteome</keyword>
<dbReference type="OrthoDB" id="9806195at2"/>
<evidence type="ECO:0000256" key="4">
    <source>
        <dbReference type="ARBA" id="ARBA00023004"/>
    </source>
</evidence>
<dbReference type="Gene3D" id="3.10.20.30">
    <property type="match status" value="1"/>
</dbReference>
<dbReference type="PANTHER" id="PTHR43644:SF1">
    <property type="entry name" value="NAD(P)H-FLAVIN REDUCTASE"/>
    <property type="match status" value="1"/>
</dbReference>
<dbReference type="AlphaFoldDB" id="A0A2N7TMY5"/>
<evidence type="ECO:0000256" key="1">
    <source>
        <dbReference type="ARBA" id="ARBA00022448"/>
    </source>
</evidence>
<dbReference type="InterPro" id="IPR006058">
    <property type="entry name" value="2Fe2S_fd_BS"/>
</dbReference>
<accession>A0A2N7TMY5</accession>
<feature type="domain" description="2Fe-2S ferredoxin-type" evidence="5">
    <location>
        <begin position="3"/>
        <end position="93"/>
    </location>
</feature>
<keyword evidence="1" id="KW-0813">Transport</keyword>
<dbReference type="SUPFAM" id="SSF52343">
    <property type="entry name" value="Ferredoxin reductase-like, C-terminal NADP-linked domain"/>
    <property type="match status" value="1"/>
</dbReference>
<evidence type="ECO:0000313" key="8">
    <source>
        <dbReference type="Proteomes" id="UP000235346"/>
    </source>
</evidence>
<organism evidence="7 8">
    <name type="scientific">Halomonas heilongjiangensis</name>
    <dbReference type="NCBI Taxonomy" id="1387883"/>
    <lineage>
        <taxon>Bacteria</taxon>
        <taxon>Pseudomonadati</taxon>
        <taxon>Pseudomonadota</taxon>
        <taxon>Gammaproteobacteria</taxon>
        <taxon>Oceanospirillales</taxon>
        <taxon>Halomonadaceae</taxon>
        <taxon>Halomonas</taxon>
    </lineage>
</organism>
<sequence length="355" mass="39024">MSYQVTIEPTGEIVEVEEGQTLLDAALRQGVWLPFACGHGTCGTCKVQVLEGEAEVGDASPFALLDMERDEGYRLACCCHPESDLVIEADVDEDPDFAGHPVQDWSATVSAITELTPTIREIRLRLDGEGMAFQAGQYINLRVPGVEGTRAFSIASKPAESGELALHIRKVEGGAATTWLHEQLEEGQRLALSGPYGQFFVRKSDPKDVIFIAGGSGLSSPESMILDLLADPEDTRRITLFQGARNLAELYHRERFERLAAEHERFTYMPALNAPLDDDAWDGFVGFVHDAAIAHFEGRFSEHKAYLCGPPPMIDAAITALMQGRLFERDIHMERFLTAADGAEGGQRSALFKRI</sequence>
<dbReference type="PROSITE" id="PS51085">
    <property type="entry name" value="2FE2S_FER_2"/>
    <property type="match status" value="1"/>
</dbReference>
<dbReference type="InterPro" id="IPR001433">
    <property type="entry name" value="OxRdtase_FAD/NAD-bd"/>
</dbReference>
<dbReference type="Pfam" id="PF00970">
    <property type="entry name" value="FAD_binding_6"/>
    <property type="match status" value="1"/>
</dbReference>
<gene>
    <name evidence="7" type="ORF">C1H66_10255</name>
</gene>
<dbReference type="Pfam" id="PF00175">
    <property type="entry name" value="NAD_binding_1"/>
    <property type="match status" value="1"/>
</dbReference>
<dbReference type="PROSITE" id="PS00197">
    <property type="entry name" value="2FE2S_FER_1"/>
    <property type="match status" value="1"/>
</dbReference>
<keyword evidence="2" id="KW-0285">Flavoprotein</keyword>
<dbReference type="Gene3D" id="2.40.30.10">
    <property type="entry name" value="Translation factors"/>
    <property type="match status" value="1"/>
</dbReference>
<dbReference type="PANTHER" id="PTHR43644">
    <property type="entry name" value="NA(+)-TRANSLOCATING NADH-QUINONE REDUCTASE SUBUNIT"/>
    <property type="match status" value="1"/>
</dbReference>
<evidence type="ECO:0000256" key="2">
    <source>
        <dbReference type="ARBA" id="ARBA00022630"/>
    </source>
</evidence>
<dbReference type="InterPro" id="IPR001041">
    <property type="entry name" value="2Fe-2S_ferredoxin-type"/>
</dbReference>
<dbReference type="InterPro" id="IPR008333">
    <property type="entry name" value="Cbr1-like_FAD-bd_dom"/>
</dbReference>
<dbReference type="InterPro" id="IPR017927">
    <property type="entry name" value="FAD-bd_FR_type"/>
</dbReference>
<dbReference type="SUPFAM" id="SSF63380">
    <property type="entry name" value="Riboflavin synthase domain-like"/>
    <property type="match status" value="1"/>
</dbReference>
<dbReference type="PRINTS" id="PR00410">
    <property type="entry name" value="PHEHYDRXLASE"/>
</dbReference>
<dbReference type="PROSITE" id="PS51384">
    <property type="entry name" value="FAD_FR"/>
    <property type="match status" value="1"/>
</dbReference>
<keyword evidence="4" id="KW-0408">Iron</keyword>
<dbReference type="CDD" id="cd06211">
    <property type="entry name" value="phenol_2-monooxygenase_like"/>
    <property type="match status" value="1"/>
</dbReference>
<dbReference type="InterPro" id="IPR017938">
    <property type="entry name" value="Riboflavin_synthase-like_b-brl"/>
</dbReference>
<evidence type="ECO:0000259" key="6">
    <source>
        <dbReference type="PROSITE" id="PS51384"/>
    </source>
</evidence>
<dbReference type="Pfam" id="PF00111">
    <property type="entry name" value="Fer2"/>
    <property type="match status" value="1"/>
</dbReference>
<dbReference type="InterPro" id="IPR039261">
    <property type="entry name" value="FNR_nucleotide-bd"/>
</dbReference>
<dbReference type="InterPro" id="IPR036010">
    <property type="entry name" value="2Fe-2S_ferredoxin-like_sf"/>
</dbReference>
<evidence type="ECO:0000313" key="7">
    <source>
        <dbReference type="EMBL" id="PMR69554.1"/>
    </source>
</evidence>
<dbReference type="GO" id="GO:0051537">
    <property type="term" value="F:2 iron, 2 sulfur cluster binding"/>
    <property type="evidence" value="ECO:0007669"/>
    <property type="project" value="InterPro"/>
</dbReference>
<name>A0A2N7TMY5_9GAMM</name>
<keyword evidence="3" id="KW-0274">FAD</keyword>
<evidence type="ECO:0000259" key="5">
    <source>
        <dbReference type="PROSITE" id="PS51085"/>
    </source>
</evidence>
<dbReference type="RefSeq" id="WP_102627794.1">
    <property type="nucleotide sequence ID" value="NZ_PDOH01000029.1"/>
</dbReference>
<feature type="domain" description="FAD-binding FR-type" evidence="6">
    <location>
        <begin position="102"/>
        <end position="202"/>
    </location>
</feature>
<dbReference type="Gene3D" id="3.40.50.80">
    <property type="entry name" value="Nucleotide-binding domain of ferredoxin-NADP reductase (FNR) module"/>
    <property type="match status" value="1"/>
</dbReference>
<dbReference type="EMBL" id="PNRE01000045">
    <property type="protein sequence ID" value="PMR69554.1"/>
    <property type="molecule type" value="Genomic_DNA"/>
</dbReference>
<proteinExistence type="predicted"/>
<comment type="caution">
    <text evidence="7">The sequence shown here is derived from an EMBL/GenBank/DDBJ whole genome shotgun (WGS) entry which is preliminary data.</text>
</comment>
<dbReference type="Proteomes" id="UP000235346">
    <property type="component" value="Unassembled WGS sequence"/>
</dbReference>